<comment type="cofactor">
    <cofactor evidence="1">
        <name>K(+)</name>
        <dbReference type="ChEBI" id="CHEBI:29103"/>
    </cofactor>
    <text evidence="1">Binds 1 potassium ion per subunit.</text>
</comment>
<evidence type="ECO:0000313" key="3">
    <source>
        <dbReference type="EMBL" id="QCC52937.1"/>
    </source>
</evidence>
<comment type="similarity">
    <text evidence="1">Belongs to the NnrE/AIBP family.</text>
</comment>
<evidence type="ECO:0000259" key="2">
    <source>
        <dbReference type="PROSITE" id="PS51385"/>
    </source>
</evidence>
<keyword evidence="4" id="KW-1185">Reference proteome</keyword>
<dbReference type="GO" id="GO:0033962">
    <property type="term" value="P:P-body assembly"/>
    <property type="evidence" value="ECO:0007669"/>
    <property type="project" value="TreeGrafter"/>
</dbReference>
<dbReference type="NCBIfam" id="TIGR00197">
    <property type="entry name" value="yjeF_nterm"/>
    <property type="match status" value="1"/>
</dbReference>
<dbReference type="InterPro" id="IPR036652">
    <property type="entry name" value="YjeF_N_dom_sf"/>
</dbReference>
<dbReference type="PANTHER" id="PTHR13612">
    <property type="entry name" value="ENHANCER OF MRNA-DECAPPING PROTEIN 3"/>
    <property type="match status" value="1"/>
</dbReference>
<dbReference type="GO" id="GO:0000932">
    <property type="term" value="C:P-body"/>
    <property type="evidence" value="ECO:0007669"/>
    <property type="project" value="TreeGrafter"/>
</dbReference>
<dbReference type="EMBL" id="CP031310">
    <property type="protein sequence ID" value="QCC52937.1"/>
    <property type="molecule type" value="Genomic_DNA"/>
</dbReference>
<keyword evidence="1" id="KW-0521">NADP</keyword>
<comment type="caution">
    <text evidence="1">Lacks conserved residue(s) required for the propagation of feature annotation.</text>
</comment>
<dbReference type="InterPro" id="IPR004443">
    <property type="entry name" value="YjeF_N_dom"/>
</dbReference>
<keyword evidence="1" id="KW-0547">Nucleotide-binding</keyword>
<feature type="binding site" evidence="1">
    <location>
        <position position="50"/>
    </location>
    <ligand>
        <name>K(+)</name>
        <dbReference type="ChEBI" id="CHEBI:29103"/>
    </ligand>
</feature>
<reference evidence="3 4" key="1">
    <citation type="journal article" date="2019" name="Nat. Commun.">
        <title>A new type of DNA phosphorothioation-based antiviral system in archaea.</title>
        <authorList>
            <person name="Xiong L."/>
            <person name="Liu S."/>
            <person name="Chen S."/>
            <person name="Xiao Y."/>
            <person name="Zhu B."/>
            <person name="Gao Y."/>
            <person name="Zhang Y."/>
            <person name="Chen B."/>
            <person name="Luo J."/>
            <person name="Deng Z."/>
            <person name="Chen X."/>
            <person name="Wang L."/>
            <person name="Chen S."/>
        </authorList>
    </citation>
    <scope>NUCLEOTIDE SEQUENCE [LARGE SCALE GENOMIC DNA]</scope>
    <source>
        <strain evidence="3 4">CBA1105</strain>
    </source>
</reference>
<dbReference type="PANTHER" id="PTHR13612:SF0">
    <property type="entry name" value="ENHANCER OF MRNA-DECAPPING PROTEIN 3"/>
    <property type="match status" value="1"/>
</dbReference>
<feature type="binding site" evidence="1">
    <location>
        <position position="148"/>
    </location>
    <ligand>
        <name>K(+)</name>
        <dbReference type="ChEBI" id="CHEBI:29103"/>
    </ligand>
</feature>
<keyword evidence="1 3" id="KW-0413">Isomerase</keyword>
<proteinExistence type="inferred from homology"/>
<organism evidence="3 4">
    <name type="scientific">Halapricum salinum</name>
    <dbReference type="NCBI Taxonomy" id="1457250"/>
    <lineage>
        <taxon>Archaea</taxon>
        <taxon>Methanobacteriati</taxon>
        <taxon>Methanobacteriota</taxon>
        <taxon>Stenosarchaea group</taxon>
        <taxon>Halobacteria</taxon>
        <taxon>Halobacteriales</taxon>
        <taxon>Haloarculaceae</taxon>
        <taxon>Halapricum</taxon>
    </lineage>
</organism>
<comment type="catalytic activity">
    <reaction evidence="1">
        <text>(6R)-NADHX = (6S)-NADHX</text>
        <dbReference type="Rhea" id="RHEA:32215"/>
        <dbReference type="ChEBI" id="CHEBI:64074"/>
        <dbReference type="ChEBI" id="CHEBI:64075"/>
        <dbReference type="EC" id="5.1.99.6"/>
    </reaction>
</comment>
<sequence length="218" mass="22727">MRRVDDVAVSETGPQLLQMMENAGRNLARNAMAARPGLRSVTVLAGPGGNGGGGLCAARHLTNHGIDVTVVLDRDPDDLSGATATQWETLEAMDVQRTTDATAAVVEADVVIDALLGYGLDGAPDDRIGEFVDIAAKAAYLVSLDVPSGVDATTGERPGVAVEPDRTLTLALPKTGLTDLDGPLYLGDIGIPAVVYEQVGIDYESPFEGEYVLPLVVE</sequence>
<dbReference type="KEGG" id="hsn:DV733_10605"/>
<protein>
    <recommendedName>
        <fullName evidence="1">NAD(P)H-hydrate epimerase</fullName>
        <ecNumber evidence="1">5.1.99.6</ecNumber>
    </recommendedName>
    <alternativeName>
        <fullName evidence="1">NAD(P)HX epimerase</fullName>
    </alternativeName>
</protein>
<gene>
    <name evidence="1" type="primary">nnrE</name>
    <name evidence="3" type="ORF">DV733_10605</name>
</gene>
<keyword evidence="1" id="KW-0479">Metal-binding</keyword>
<dbReference type="GO" id="GO:0000166">
    <property type="term" value="F:nucleotide binding"/>
    <property type="evidence" value="ECO:0007669"/>
    <property type="project" value="UniProtKB-KW"/>
</dbReference>
<dbReference type="HAMAP" id="MF_01966">
    <property type="entry name" value="NADHX_epimerase"/>
    <property type="match status" value="1"/>
</dbReference>
<dbReference type="EC" id="5.1.99.6" evidence="1"/>
<dbReference type="Gene3D" id="3.40.50.10260">
    <property type="entry name" value="YjeF N-terminal domain"/>
    <property type="match status" value="1"/>
</dbReference>
<dbReference type="SUPFAM" id="SSF64153">
    <property type="entry name" value="YjeF N-terminal domain-like"/>
    <property type="match status" value="1"/>
</dbReference>
<evidence type="ECO:0000256" key="1">
    <source>
        <dbReference type="HAMAP-Rule" id="MF_01966"/>
    </source>
</evidence>
<dbReference type="GO" id="GO:0052856">
    <property type="term" value="F:NAD(P)HX epimerase activity"/>
    <property type="evidence" value="ECO:0007669"/>
    <property type="project" value="UniProtKB-UniRule"/>
</dbReference>
<comment type="function">
    <text evidence="1">Catalyzes the epimerization of the S- and R-forms of NAD(P)HX, a damaged form of NAD(P)H that is a result of enzymatic or heat-dependent hydration. This is a prerequisite for the S-specific NAD(P)H-hydrate dehydratase to allow the repair of both epimers of NAD(P)HX.</text>
</comment>
<dbReference type="GO" id="GO:0003729">
    <property type="term" value="F:mRNA binding"/>
    <property type="evidence" value="ECO:0007669"/>
    <property type="project" value="TreeGrafter"/>
</dbReference>
<accession>A0A4D6HJM8</accession>
<name>A0A4D6HJM8_9EURY</name>
<feature type="binding site" evidence="1">
    <location>
        <begin position="49"/>
        <end position="53"/>
    </location>
    <ligand>
        <name>(6S)-NADPHX</name>
        <dbReference type="ChEBI" id="CHEBI:64076"/>
    </ligand>
</feature>
<evidence type="ECO:0000313" key="4">
    <source>
        <dbReference type="Proteomes" id="UP000296706"/>
    </source>
</evidence>
<dbReference type="GO" id="GO:0046872">
    <property type="term" value="F:metal ion binding"/>
    <property type="evidence" value="ECO:0007669"/>
    <property type="project" value="UniProtKB-KW"/>
</dbReference>
<dbReference type="Pfam" id="PF03853">
    <property type="entry name" value="YjeF_N"/>
    <property type="match status" value="1"/>
</dbReference>
<feature type="binding site" evidence="1">
    <location>
        <position position="145"/>
    </location>
    <ligand>
        <name>(6S)-NADPHX</name>
        <dbReference type="ChEBI" id="CHEBI:64076"/>
    </ligand>
</feature>
<dbReference type="AlphaFoldDB" id="A0A4D6HJM8"/>
<dbReference type="GO" id="GO:0031087">
    <property type="term" value="P:deadenylation-independent decapping of nuclear-transcribed mRNA"/>
    <property type="evidence" value="ECO:0007669"/>
    <property type="project" value="TreeGrafter"/>
</dbReference>
<keyword evidence="1" id="KW-0630">Potassium</keyword>
<dbReference type="PROSITE" id="PS51385">
    <property type="entry name" value="YJEF_N"/>
    <property type="match status" value="1"/>
</dbReference>
<feature type="binding site" evidence="1">
    <location>
        <position position="113"/>
    </location>
    <ligand>
        <name>K(+)</name>
        <dbReference type="ChEBI" id="CHEBI:29103"/>
    </ligand>
</feature>
<feature type="binding site" evidence="1">
    <location>
        <begin position="117"/>
        <end position="123"/>
    </location>
    <ligand>
        <name>(6S)-NADPHX</name>
        <dbReference type="ChEBI" id="CHEBI:64076"/>
    </ligand>
</feature>
<dbReference type="Proteomes" id="UP000296706">
    <property type="component" value="Chromosome"/>
</dbReference>
<dbReference type="OrthoDB" id="15148at2157"/>
<comment type="catalytic activity">
    <reaction evidence="1">
        <text>(6R)-NADPHX = (6S)-NADPHX</text>
        <dbReference type="Rhea" id="RHEA:32227"/>
        <dbReference type="ChEBI" id="CHEBI:64076"/>
        <dbReference type="ChEBI" id="CHEBI:64077"/>
        <dbReference type="EC" id="5.1.99.6"/>
    </reaction>
</comment>
<feature type="domain" description="YjeF N-terminal" evidence="2">
    <location>
        <begin position="1"/>
        <end position="197"/>
    </location>
</feature>
<dbReference type="STRING" id="1457250.GCA_000755225_00775"/>
<keyword evidence="1" id="KW-0520">NAD</keyword>